<dbReference type="Proteomes" id="UP001143856">
    <property type="component" value="Unassembled WGS sequence"/>
</dbReference>
<accession>A0ACC1N7T4</accession>
<evidence type="ECO:0000313" key="2">
    <source>
        <dbReference type="Proteomes" id="UP001143856"/>
    </source>
</evidence>
<sequence>MTRHDDAKGGAASSRPKPPQRMSPLTEKKRRKNEQETSDRPVKPAKGGGPVPSPAPCQPVGSEFAQKNERLISPEKKPSKDTNPSLGATTDGRPLKSEDRRAIPRLLSPLLSPTLPAIAMDELAKLDLLSSPTPASSSQENSTVWDVSGDSENGPAAAGTPAAMPASEDSTIRVEDLREKKKEKQATLFITMKYTKRQSKYIQTPS</sequence>
<proteinExistence type="predicted"/>
<name>A0ACC1N7T4_9PEZI</name>
<evidence type="ECO:0000313" key="1">
    <source>
        <dbReference type="EMBL" id="KAJ2974974.1"/>
    </source>
</evidence>
<dbReference type="EMBL" id="JAPDGR010002615">
    <property type="protein sequence ID" value="KAJ2974974.1"/>
    <property type="molecule type" value="Genomic_DNA"/>
</dbReference>
<organism evidence="1 2">
    <name type="scientific">Xylaria curta</name>
    <dbReference type="NCBI Taxonomy" id="42375"/>
    <lineage>
        <taxon>Eukaryota</taxon>
        <taxon>Fungi</taxon>
        <taxon>Dikarya</taxon>
        <taxon>Ascomycota</taxon>
        <taxon>Pezizomycotina</taxon>
        <taxon>Sordariomycetes</taxon>
        <taxon>Xylariomycetidae</taxon>
        <taxon>Xylariales</taxon>
        <taxon>Xylariaceae</taxon>
        <taxon>Xylaria</taxon>
    </lineage>
</organism>
<keyword evidence="2" id="KW-1185">Reference proteome</keyword>
<reference evidence="1" key="1">
    <citation type="submission" date="2022-10" db="EMBL/GenBank/DDBJ databases">
        <title>Genome Sequence of Xylaria curta.</title>
        <authorList>
            <person name="Buettner E."/>
        </authorList>
    </citation>
    <scope>NUCLEOTIDE SEQUENCE</scope>
    <source>
        <strain evidence="1">Babe10</strain>
    </source>
</reference>
<comment type="caution">
    <text evidence="1">The sequence shown here is derived from an EMBL/GenBank/DDBJ whole genome shotgun (WGS) entry which is preliminary data.</text>
</comment>
<protein>
    <submittedName>
        <fullName evidence="1">Uncharacterized protein</fullName>
    </submittedName>
</protein>
<gene>
    <name evidence="1" type="ORF">NUW58_g8489</name>
</gene>